<dbReference type="CDD" id="cd07389">
    <property type="entry name" value="MPP_PhoD"/>
    <property type="match status" value="1"/>
</dbReference>
<dbReference type="EC" id="3.1.3.1" evidence="3"/>
<dbReference type="Pfam" id="PF09423">
    <property type="entry name" value="PhoD"/>
    <property type="match status" value="1"/>
</dbReference>
<dbReference type="Gene3D" id="2.60.40.380">
    <property type="entry name" value="Purple acid phosphatase-like, N-terminal"/>
    <property type="match status" value="1"/>
</dbReference>
<dbReference type="RefSeq" id="WP_145191299.1">
    <property type="nucleotide sequence ID" value="NZ_CP036266.1"/>
</dbReference>
<feature type="domain" description="PhoD-like phosphatase metallophosphatase" evidence="1">
    <location>
        <begin position="163"/>
        <end position="497"/>
    </location>
</feature>
<gene>
    <name evidence="3" type="primary">phoD_2</name>
    <name evidence="3" type="ORF">HG66A1_54380</name>
</gene>
<sequence>MFDYKRLNEAVKAENGISRRLFLSYGAALSTLPLLGRASWANPSPVFQKDPFTLGVASGDPDSTSVILWTRLAPEPLQPHGGLGPQPIEVKWELAEDEGFQKLVASGTTQATPQLGHSVHVEAKGLKADHWYWYRFQAGDAVSPVGRTRTMPETTAMPDQLKFAFASCQNYEQGLFTAYEQMAQDDLDLVFHLGDYIYEYQSGRNGKIRTHFGPEIESLGDYRIRHSQYRADPLLHNMHAKCPWFVTWDDHEFDNNCAADVSEELDADPIDYLLRRANAYQAYYEMMPLRPGCLPQGPHMQLYRQGGFGRLADFFVLDTRQYRSDQPNGDKKSPLNQSAMARSNSLLGGKQRNWLQSQLISSDATWNVLAQQVMMGMVSFSSKDAERVYSMDQWPGSAYERMQLLQFMADRRVPNPVVLTGDIHSNWVNNLRVDDRKPETPVVATEFVGTSISSGGNGVQKRKGHADILSHNPCVQFQNSERGYVRCTVTPKNWISDYMVVDDVTRPGGHVTPRAAFVVEAGTPGAQPA</sequence>
<reference evidence="3 4" key="1">
    <citation type="submission" date="2019-02" db="EMBL/GenBank/DDBJ databases">
        <title>Deep-cultivation of Planctomycetes and their phenomic and genomic characterization uncovers novel biology.</title>
        <authorList>
            <person name="Wiegand S."/>
            <person name="Jogler M."/>
            <person name="Boedeker C."/>
            <person name="Pinto D."/>
            <person name="Vollmers J."/>
            <person name="Rivas-Marin E."/>
            <person name="Kohn T."/>
            <person name="Peeters S.H."/>
            <person name="Heuer A."/>
            <person name="Rast P."/>
            <person name="Oberbeckmann S."/>
            <person name="Bunk B."/>
            <person name="Jeske O."/>
            <person name="Meyerdierks A."/>
            <person name="Storesund J.E."/>
            <person name="Kallscheuer N."/>
            <person name="Luecker S."/>
            <person name="Lage O.M."/>
            <person name="Pohl T."/>
            <person name="Merkel B.J."/>
            <person name="Hornburger P."/>
            <person name="Mueller R.-W."/>
            <person name="Bruemmer F."/>
            <person name="Labrenz M."/>
            <person name="Spormann A.M."/>
            <person name="Op den Camp H."/>
            <person name="Overmann J."/>
            <person name="Amann R."/>
            <person name="Jetten M.S.M."/>
            <person name="Mascher T."/>
            <person name="Medema M.H."/>
            <person name="Devos D.P."/>
            <person name="Kaster A.-K."/>
            <person name="Ovreas L."/>
            <person name="Rohde M."/>
            <person name="Galperin M.Y."/>
            <person name="Jogler C."/>
        </authorList>
    </citation>
    <scope>NUCLEOTIDE SEQUENCE [LARGE SCALE GENOMIC DNA]</scope>
    <source>
        <strain evidence="3 4">HG66A1</strain>
    </source>
</reference>
<name>A0A517PW64_9PLAN</name>
<evidence type="ECO:0000259" key="2">
    <source>
        <dbReference type="Pfam" id="PF16655"/>
    </source>
</evidence>
<dbReference type="OrthoDB" id="9763616at2"/>
<dbReference type="EMBL" id="CP036266">
    <property type="protein sequence ID" value="QDT23616.1"/>
    <property type="molecule type" value="Genomic_DNA"/>
</dbReference>
<dbReference type="InterPro" id="IPR052900">
    <property type="entry name" value="Phospholipid_Metab_Enz"/>
</dbReference>
<dbReference type="Proteomes" id="UP000320421">
    <property type="component" value="Chromosome"/>
</dbReference>
<dbReference type="InterPro" id="IPR038607">
    <property type="entry name" value="PhoD-like_sf"/>
</dbReference>
<dbReference type="PANTHER" id="PTHR43606">
    <property type="entry name" value="PHOSPHATASE, PUTATIVE (AFU_ORTHOLOGUE AFUA_6G08710)-RELATED"/>
    <property type="match status" value="1"/>
</dbReference>
<dbReference type="GO" id="GO:0004035">
    <property type="term" value="F:alkaline phosphatase activity"/>
    <property type="evidence" value="ECO:0007669"/>
    <property type="project" value="UniProtKB-EC"/>
</dbReference>
<evidence type="ECO:0000313" key="4">
    <source>
        <dbReference type="Proteomes" id="UP000320421"/>
    </source>
</evidence>
<dbReference type="AlphaFoldDB" id="A0A517PW64"/>
<evidence type="ECO:0000259" key="1">
    <source>
        <dbReference type="Pfam" id="PF09423"/>
    </source>
</evidence>
<dbReference type="Pfam" id="PF16655">
    <property type="entry name" value="PhoD_N"/>
    <property type="match status" value="1"/>
</dbReference>
<evidence type="ECO:0000313" key="3">
    <source>
        <dbReference type="EMBL" id="QDT23616.1"/>
    </source>
</evidence>
<protein>
    <submittedName>
        <fullName evidence="3">Alkaline phosphatase D</fullName>
        <ecNumber evidence="3">3.1.3.1</ecNumber>
    </submittedName>
</protein>
<dbReference type="InterPro" id="IPR029052">
    <property type="entry name" value="Metallo-depent_PP-like"/>
</dbReference>
<dbReference type="PANTHER" id="PTHR43606:SF2">
    <property type="entry name" value="ALKALINE PHOSPHATASE FAMILY PROTEIN (AFU_ORTHOLOGUE AFUA_5G03860)"/>
    <property type="match status" value="1"/>
</dbReference>
<dbReference type="Gene3D" id="3.60.21.70">
    <property type="entry name" value="PhoD-like phosphatase"/>
    <property type="match status" value="1"/>
</dbReference>
<proteinExistence type="predicted"/>
<dbReference type="InterPro" id="IPR018946">
    <property type="entry name" value="PhoD-like_MPP"/>
</dbReference>
<dbReference type="SUPFAM" id="SSF56300">
    <property type="entry name" value="Metallo-dependent phosphatases"/>
    <property type="match status" value="1"/>
</dbReference>
<feature type="domain" description="Phospholipase D N-terminal" evidence="2">
    <location>
        <begin position="54"/>
        <end position="150"/>
    </location>
</feature>
<dbReference type="InterPro" id="IPR032093">
    <property type="entry name" value="PhoD_N"/>
</dbReference>
<keyword evidence="3" id="KW-0378">Hydrolase</keyword>
<keyword evidence="4" id="KW-1185">Reference proteome</keyword>
<organism evidence="3 4">
    <name type="scientific">Gimesia chilikensis</name>
    <dbReference type="NCBI Taxonomy" id="2605989"/>
    <lineage>
        <taxon>Bacteria</taxon>
        <taxon>Pseudomonadati</taxon>
        <taxon>Planctomycetota</taxon>
        <taxon>Planctomycetia</taxon>
        <taxon>Planctomycetales</taxon>
        <taxon>Planctomycetaceae</taxon>
        <taxon>Gimesia</taxon>
    </lineage>
</organism>
<accession>A0A517PW64</accession>